<keyword evidence="3" id="KW-1003">Cell membrane</keyword>
<evidence type="ECO:0000256" key="6">
    <source>
        <dbReference type="ARBA" id="ARBA00022989"/>
    </source>
</evidence>
<dbReference type="OrthoDB" id="9808602at2"/>
<evidence type="ECO:0000256" key="7">
    <source>
        <dbReference type="ARBA" id="ARBA00023136"/>
    </source>
</evidence>
<keyword evidence="4 11" id="KW-0808">Transferase</keyword>
<evidence type="ECO:0000256" key="2">
    <source>
        <dbReference type="ARBA" id="ARBA00006464"/>
    </source>
</evidence>
<evidence type="ECO:0000256" key="1">
    <source>
        <dbReference type="ARBA" id="ARBA00004236"/>
    </source>
</evidence>
<keyword evidence="8" id="KW-0270">Exopolysaccharide synthesis</keyword>
<keyword evidence="6 9" id="KW-1133">Transmembrane helix</keyword>
<evidence type="ECO:0000256" key="8">
    <source>
        <dbReference type="ARBA" id="ARBA00023169"/>
    </source>
</evidence>
<evidence type="ECO:0000256" key="5">
    <source>
        <dbReference type="ARBA" id="ARBA00022692"/>
    </source>
</evidence>
<evidence type="ECO:0000256" key="3">
    <source>
        <dbReference type="ARBA" id="ARBA00022475"/>
    </source>
</evidence>
<comment type="similarity">
    <text evidence="2">Belongs to the bacterial sugar transferase family.</text>
</comment>
<protein>
    <submittedName>
        <fullName evidence="11">Sugar transferase involved in LPS biosynthesis (Colanic, teichoic acid)</fullName>
    </submittedName>
</protein>
<dbReference type="AlphaFoldDB" id="A0A1G7DZU5"/>
<dbReference type="RefSeq" id="WP_089957851.1">
    <property type="nucleotide sequence ID" value="NZ_FNAV01000005.1"/>
</dbReference>
<proteinExistence type="inferred from homology"/>
<dbReference type="PANTHER" id="PTHR30576:SF4">
    <property type="entry name" value="UNDECAPRENYL-PHOSPHATE GALACTOSE PHOSPHOTRANSFERASE"/>
    <property type="match status" value="1"/>
</dbReference>
<organism evidence="11 12">
    <name type="scientific">Salipiger thiooxidans</name>
    <dbReference type="NCBI Taxonomy" id="282683"/>
    <lineage>
        <taxon>Bacteria</taxon>
        <taxon>Pseudomonadati</taxon>
        <taxon>Pseudomonadota</taxon>
        <taxon>Alphaproteobacteria</taxon>
        <taxon>Rhodobacterales</taxon>
        <taxon>Roseobacteraceae</taxon>
        <taxon>Salipiger</taxon>
    </lineage>
</organism>
<comment type="subcellular location">
    <subcellularLocation>
        <location evidence="1">Cell membrane</location>
    </subcellularLocation>
</comment>
<keyword evidence="5 9" id="KW-0812">Transmembrane</keyword>
<name>A0A1G7DZU5_9RHOB</name>
<dbReference type="EMBL" id="FNAV01000005">
    <property type="protein sequence ID" value="SDE56954.1"/>
    <property type="molecule type" value="Genomic_DNA"/>
</dbReference>
<evidence type="ECO:0000256" key="4">
    <source>
        <dbReference type="ARBA" id="ARBA00022679"/>
    </source>
</evidence>
<keyword evidence="7 9" id="KW-0472">Membrane</keyword>
<feature type="transmembrane region" description="Helical" evidence="9">
    <location>
        <begin position="42"/>
        <end position="65"/>
    </location>
</feature>
<dbReference type="InterPro" id="IPR003362">
    <property type="entry name" value="Bact_transf"/>
</dbReference>
<keyword evidence="12" id="KW-1185">Reference proteome</keyword>
<dbReference type="STRING" id="282683.SAMN04488105_10534"/>
<dbReference type="Proteomes" id="UP000198994">
    <property type="component" value="Unassembled WGS sequence"/>
</dbReference>
<dbReference type="Pfam" id="PF02397">
    <property type="entry name" value="Bac_transf"/>
    <property type="match status" value="1"/>
</dbReference>
<evidence type="ECO:0000313" key="11">
    <source>
        <dbReference type="EMBL" id="SDE56954.1"/>
    </source>
</evidence>
<dbReference type="GO" id="GO:0005886">
    <property type="term" value="C:plasma membrane"/>
    <property type="evidence" value="ECO:0007669"/>
    <property type="project" value="UniProtKB-SubCell"/>
</dbReference>
<dbReference type="PANTHER" id="PTHR30576">
    <property type="entry name" value="COLANIC BIOSYNTHESIS UDP-GLUCOSE LIPID CARRIER TRANSFERASE"/>
    <property type="match status" value="1"/>
</dbReference>
<gene>
    <name evidence="11" type="ORF">SAMN04488105_10534</name>
</gene>
<sequence>MKSYVEEDDHGRTSQALDFEHSYVFAGDINWYRGLFKRALDVMCVIFMLPTALSVIALFAALVAIDGGNPFYSQIRVGQGGRLFRMWKLRSMVHGADAMLEDHLAANPDARKEWDATQKLKNDPRVTAIGKIIRKTSVDELPQLWNVLRGDMSLVGPRPMMPSQEELYPGRAYYRLRPGITGPWQISERHLSDFVERARFDSAYDRELSLGTDVHILRRTITVVFRATGV</sequence>
<feature type="domain" description="Bacterial sugar transferase" evidence="10">
    <location>
        <begin position="37"/>
        <end position="225"/>
    </location>
</feature>
<dbReference type="GO" id="GO:0016780">
    <property type="term" value="F:phosphotransferase activity, for other substituted phosphate groups"/>
    <property type="evidence" value="ECO:0007669"/>
    <property type="project" value="TreeGrafter"/>
</dbReference>
<accession>A0A1G7DZU5</accession>
<evidence type="ECO:0000313" key="12">
    <source>
        <dbReference type="Proteomes" id="UP000198994"/>
    </source>
</evidence>
<evidence type="ECO:0000259" key="10">
    <source>
        <dbReference type="Pfam" id="PF02397"/>
    </source>
</evidence>
<evidence type="ECO:0000256" key="9">
    <source>
        <dbReference type="SAM" id="Phobius"/>
    </source>
</evidence>
<dbReference type="GO" id="GO:0000271">
    <property type="term" value="P:polysaccharide biosynthetic process"/>
    <property type="evidence" value="ECO:0007669"/>
    <property type="project" value="UniProtKB-KW"/>
</dbReference>
<reference evidence="12" key="1">
    <citation type="submission" date="2016-10" db="EMBL/GenBank/DDBJ databases">
        <authorList>
            <person name="Varghese N."/>
            <person name="Submissions S."/>
        </authorList>
    </citation>
    <scope>NUCLEOTIDE SEQUENCE [LARGE SCALE GENOMIC DNA]</scope>
    <source>
        <strain evidence="12">DSM 10146</strain>
    </source>
</reference>